<dbReference type="EMBL" id="JBBXMP010000169">
    <property type="protein sequence ID" value="KAL0060571.1"/>
    <property type="molecule type" value="Genomic_DNA"/>
</dbReference>
<dbReference type="PANTHER" id="PTHR48100:SF1">
    <property type="entry name" value="HISTIDINE PHOSPHATASE FAMILY PROTEIN-RELATED"/>
    <property type="match status" value="1"/>
</dbReference>
<dbReference type="PANTHER" id="PTHR48100">
    <property type="entry name" value="BROAD-SPECIFICITY PHOSPHATASE YOR283W-RELATED"/>
    <property type="match status" value="1"/>
</dbReference>
<comment type="caution">
    <text evidence="1">The sequence shown here is derived from an EMBL/GenBank/DDBJ whole genome shotgun (WGS) entry which is preliminary data.</text>
</comment>
<evidence type="ECO:0000313" key="2">
    <source>
        <dbReference type="Proteomes" id="UP001437256"/>
    </source>
</evidence>
<protein>
    <submittedName>
        <fullName evidence="1">Phosphoglycerate mutase pmu1</fullName>
    </submittedName>
</protein>
<dbReference type="InterPro" id="IPR013078">
    <property type="entry name" value="His_Pase_superF_clade-1"/>
</dbReference>
<proteinExistence type="predicted"/>
<evidence type="ECO:0000313" key="1">
    <source>
        <dbReference type="EMBL" id="KAL0060571.1"/>
    </source>
</evidence>
<name>A0ABR2ZHY0_9AGAR</name>
<dbReference type="InterPro" id="IPR050275">
    <property type="entry name" value="PGM_Phosphatase"/>
</dbReference>
<dbReference type="InterPro" id="IPR029033">
    <property type="entry name" value="His_PPase_superfam"/>
</dbReference>
<sequence length="216" mass="24299">MAPLSLSYSFDNVAEAKYGTKAWDDCWSKLDDDGELVWGPDPELTTIGEDQARVANAVWKEELQFDIPLPRRRYCSPMTRALRTYMLTFNGVEFPEGTRPLVLENCREVNGVHTCDKRRSRSYIRTSFPEFDIEEGLAEEDELWTLDVRESEAHVISRAKNVLNVIFSDQADTDVVSITAHSGFINGFLGAIGRPSFPLKTGGILPMVVKAIEAHN</sequence>
<dbReference type="Pfam" id="PF00300">
    <property type="entry name" value="His_Phos_1"/>
    <property type="match status" value="1"/>
</dbReference>
<accession>A0ABR2ZHY0</accession>
<organism evidence="1 2">
    <name type="scientific">Marasmius tenuissimus</name>
    <dbReference type="NCBI Taxonomy" id="585030"/>
    <lineage>
        <taxon>Eukaryota</taxon>
        <taxon>Fungi</taxon>
        <taxon>Dikarya</taxon>
        <taxon>Basidiomycota</taxon>
        <taxon>Agaricomycotina</taxon>
        <taxon>Agaricomycetes</taxon>
        <taxon>Agaricomycetidae</taxon>
        <taxon>Agaricales</taxon>
        <taxon>Marasmiineae</taxon>
        <taxon>Marasmiaceae</taxon>
        <taxon>Marasmius</taxon>
    </lineage>
</organism>
<dbReference type="SUPFAM" id="SSF53254">
    <property type="entry name" value="Phosphoglycerate mutase-like"/>
    <property type="match status" value="1"/>
</dbReference>
<keyword evidence="2" id="KW-1185">Reference proteome</keyword>
<dbReference type="Proteomes" id="UP001437256">
    <property type="component" value="Unassembled WGS sequence"/>
</dbReference>
<dbReference type="Gene3D" id="3.40.50.1240">
    <property type="entry name" value="Phosphoglycerate mutase-like"/>
    <property type="match status" value="1"/>
</dbReference>
<gene>
    <name evidence="1" type="primary">PMU1_1</name>
    <name evidence="1" type="ORF">AAF712_012629</name>
</gene>
<reference evidence="1 2" key="1">
    <citation type="submission" date="2024-05" db="EMBL/GenBank/DDBJ databases">
        <title>A draft genome resource for the thread blight pathogen Marasmius tenuissimus strain MS-2.</title>
        <authorList>
            <person name="Yulfo-Soto G.E."/>
            <person name="Baruah I.K."/>
            <person name="Amoako-Attah I."/>
            <person name="Bukari Y."/>
            <person name="Meinhardt L.W."/>
            <person name="Bailey B.A."/>
            <person name="Cohen S.P."/>
        </authorList>
    </citation>
    <scope>NUCLEOTIDE SEQUENCE [LARGE SCALE GENOMIC DNA]</scope>
    <source>
        <strain evidence="1 2">MS-2</strain>
    </source>
</reference>